<evidence type="ECO:0000256" key="13">
    <source>
        <dbReference type="ARBA" id="ARBA00029823"/>
    </source>
</evidence>
<dbReference type="Pfam" id="PF13507">
    <property type="entry name" value="GATase_5"/>
    <property type="match status" value="1"/>
</dbReference>
<dbReference type="SUPFAM" id="SSF56042">
    <property type="entry name" value="PurM C-terminal domain-like"/>
    <property type="match status" value="3"/>
</dbReference>
<dbReference type="PROSITE" id="PS51273">
    <property type="entry name" value="GATASE_TYPE_1"/>
    <property type="match status" value="1"/>
</dbReference>
<evidence type="ECO:0000313" key="24">
    <source>
        <dbReference type="Proteomes" id="UP001150925"/>
    </source>
</evidence>
<dbReference type="InterPro" id="IPR055181">
    <property type="entry name" value="FGAR-AT_PurM_N-like"/>
</dbReference>
<feature type="region of interest" description="Disordered" evidence="18">
    <location>
        <begin position="1441"/>
        <end position="1460"/>
    </location>
</feature>
<evidence type="ECO:0000256" key="14">
    <source>
        <dbReference type="ARBA" id="ARBA00032632"/>
    </source>
</evidence>
<evidence type="ECO:0000259" key="21">
    <source>
        <dbReference type="Pfam" id="PF18076"/>
    </source>
</evidence>
<evidence type="ECO:0000256" key="10">
    <source>
        <dbReference type="ARBA" id="ARBA00022840"/>
    </source>
</evidence>
<dbReference type="GO" id="GO:0005737">
    <property type="term" value="C:cytoplasm"/>
    <property type="evidence" value="ECO:0007669"/>
    <property type="project" value="UniProtKB-SubCell"/>
</dbReference>
<evidence type="ECO:0000259" key="19">
    <source>
        <dbReference type="Pfam" id="PF02769"/>
    </source>
</evidence>
<dbReference type="InterPro" id="IPR036676">
    <property type="entry name" value="PurM-like_C_sf"/>
</dbReference>
<evidence type="ECO:0000256" key="12">
    <source>
        <dbReference type="ARBA" id="ARBA00022962"/>
    </source>
</evidence>
<dbReference type="EMBL" id="JANBPY010000377">
    <property type="protein sequence ID" value="KAJ1967198.1"/>
    <property type="molecule type" value="Genomic_DNA"/>
</dbReference>
<dbReference type="InterPro" id="IPR036921">
    <property type="entry name" value="PurM-like_N_sf"/>
</dbReference>
<dbReference type="CDD" id="cd02203">
    <property type="entry name" value="PurL_repeat1"/>
    <property type="match status" value="1"/>
</dbReference>
<organism evidence="23 24">
    <name type="scientific">Dispira parvispora</name>
    <dbReference type="NCBI Taxonomy" id="1520584"/>
    <lineage>
        <taxon>Eukaryota</taxon>
        <taxon>Fungi</taxon>
        <taxon>Fungi incertae sedis</taxon>
        <taxon>Zoopagomycota</taxon>
        <taxon>Kickxellomycotina</taxon>
        <taxon>Dimargaritomycetes</taxon>
        <taxon>Dimargaritales</taxon>
        <taxon>Dimargaritaceae</taxon>
        <taxon>Dispira</taxon>
    </lineage>
</organism>
<feature type="region of interest" description="Disordered" evidence="18">
    <location>
        <begin position="1013"/>
        <end position="1032"/>
    </location>
</feature>
<evidence type="ECO:0000256" key="6">
    <source>
        <dbReference type="ARBA" id="ARBA00022598"/>
    </source>
</evidence>
<evidence type="ECO:0000259" key="20">
    <source>
        <dbReference type="Pfam" id="PF18072"/>
    </source>
</evidence>
<evidence type="ECO:0000259" key="22">
    <source>
        <dbReference type="Pfam" id="PF22689"/>
    </source>
</evidence>
<dbReference type="OrthoDB" id="6666987at2759"/>
<comment type="catalytic activity">
    <reaction evidence="15">
        <text>N(2)-formyl-N(1)-(5-phospho-beta-D-ribosyl)glycinamide + L-glutamine + ATP + H2O = 2-formamido-N(1)-(5-O-phospho-beta-D-ribosyl)acetamidine + L-glutamate + ADP + phosphate + H(+)</text>
        <dbReference type="Rhea" id="RHEA:17129"/>
        <dbReference type="ChEBI" id="CHEBI:15377"/>
        <dbReference type="ChEBI" id="CHEBI:15378"/>
        <dbReference type="ChEBI" id="CHEBI:29985"/>
        <dbReference type="ChEBI" id="CHEBI:30616"/>
        <dbReference type="ChEBI" id="CHEBI:43474"/>
        <dbReference type="ChEBI" id="CHEBI:58359"/>
        <dbReference type="ChEBI" id="CHEBI:147286"/>
        <dbReference type="ChEBI" id="CHEBI:147287"/>
        <dbReference type="ChEBI" id="CHEBI:456216"/>
        <dbReference type="EC" id="6.3.5.3"/>
    </reaction>
</comment>
<evidence type="ECO:0000256" key="16">
    <source>
        <dbReference type="ARBA" id="ARBA00057317"/>
    </source>
</evidence>
<dbReference type="Pfam" id="PF02769">
    <property type="entry name" value="AIRS_C"/>
    <property type="match status" value="2"/>
</dbReference>
<dbReference type="Proteomes" id="UP001150925">
    <property type="component" value="Unassembled WGS sequence"/>
</dbReference>
<dbReference type="HAMAP" id="MF_00419">
    <property type="entry name" value="PurL_1"/>
    <property type="match status" value="1"/>
</dbReference>
<evidence type="ECO:0000256" key="15">
    <source>
        <dbReference type="ARBA" id="ARBA00052585"/>
    </source>
</evidence>
<feature type="domain" description="PurM-like C-terminal" evidence="19">
    <location>
        <begin position="1035"/>
        <end position="1119"/>
    </location>
</feature>
<evidence type="ECO:0000256" key="5">
    <source>
        <dbReference type="ARBA" id="ARBA00022490"/>
    </source>
</evidence>
<dbReference type="GO" id="GO:0006189">
    <property type="term" value="P:'de novo' IMP biosynthetic process"/>
    <property type="evidence" value="ECO:0007669"/>
    <property type="project" value="InterPro"/>
</dbReference>
<dbReference type="Gene3D" id="1.10.8.750">
    <property type="entry name" value="Phosphoribosylformylglycinamidine synthase, linker domain"/>
    <property type="match status" value="1"/>
</dbReference>
<evidence type="ECO:0000256" key="8">
    <source>
        <dbReference type="ARBA" id="ARBA00022741"/>
    </source>
</evidence>
<dbReference type="InterPro" id="IPR041609">
    <property type="entry name" value="PurL_linker"/>
</dbReference>
<evidence type="ECO:0000256" key="1">
    <source>
        <dbReference type="ARBA" id="ARBA00004496"/>
    </source>
</evidence>
<comment type="similarity">
    <text evidence="3">In the N-terminal section; belongs to the FGAMS family.</text>
</comment>
<dbReference type="Pfam" id="PF22689">
    <property type="entry name" value="FGAR-AT_PurM_N-like"/>
    <property type="match status" value="1"/>
</dbReference>
<dbReference type="Gene3D" id="3.30.1330.10">
    <property type="entry name" value="PurM-like, N-terminal domain"/>
    <property type="match status" value="2"/>
</dbReference>
<evidence type="ECO:0000256" key="7">
    <source>
        <dbReference type="ARBA" id="ARBA00022723"/>
    </source>
</evidence>
<evidence type="ECO:0000256" key="3">
    <source>
        <dbReference type="ARBA" id="ARBA00008608"/>
    </source>
</evidence>
<dbReference type="GO" id="GO:0005524">
    <property type="term" value="F:ATP binding"/>
    <property type="evidence" value="ECO:0007669"/>
    <property type="project" value="UniProtKB-KW"/>
</dbReference>
<dbReference type="InterPro" id="IPR029062">
    <property type="entry name" value="Class_I_gatase-like"/>
</dbReference>
<dbReference type="SMART" id="SM01211">
    <property type="entry name" value="GATase_5"/>
    <property type="match status" value="1"/>
</dbReference>
<sequence>MLILPGQSALSDFAQRTLLGRLAKVNPAVTAVDAVYLHFVEFLPEFTLNSDDAPEVAILQRLMPTPVGTAPPALDLLYHLGYLQRDSLNVVDQASAPSSASSEVSNRRLYLVLPRHGTISPWSSKATDIAHDCQLSHCVKRIERGIAYFITADPSLSSSTAALPDPTDQRAQELLACFADRMTQTVWDRFPSPSELFLLGQPRGINKVQLTGAHQGYTQAKDNLVRDNRKWGLALADDEIDYLVRAFTGLSPDGSTEDVADKALNRSPTDVELMMFAQVNSEHCRHKIFNASWTLDGQDQPQSLFKMIKNTYVQHPQGVLSAYSDNASVLEGPVATRFHIAQDHRTGLAMYQSQDEPIHILCKVETHNHPTAVSPFPGAATGSGGEIRDEGSVGRGSKPKAGMTGFIVSHLHVPGWEQPWESTPALTALGKPAHIASPLDIMLEAPIGGAAFNNEYGRPNLTGFFRTFAEHESSLYQPTSDTSSSKVQRYRGFHKPIMIAGGLGNVREPNMLKHPFKAGAHLVVLGGPAMLIGLGGGAASSMASGASSAALDFASVQRENPEMERRCQEVIDACSNLPPEENPILFIHDVGAGGLSNALPELVHDSGLGALIELRDIPVDDPSMSPMEIWCNESQERYVLAVHPDRLDYFRALVERERCPMAVVGKATDEQYLRVTDRDQENTPNHAVIDLPMDVLFGKPPKMHRTDHTVNAVPTPLDTTLVEYLHHIPPEVSALSLRVTEAAHRILKFPAVASKSFLITIGDRSVSGLVAQDQMVGPWQVPVADVAVTASTYVQDSPFTPATNPCSGEAMATGERPPLALLNPAASARMAVGEALTNLIAADVADMSLIRLSANWMCAAQQPGEGAALYQAVQAIGMELCPALGIAIPVGKDSMSMKMTWPAPTGDHQVEVTAPLSLIITGFAPVTDVRRTLTPMLQHPGIAGYEHTPARTCLVLIDLAAGRQRLGGSALAQVFNRLGETSPDVDDPALLRAFFQGLVACKRYWTESNAAKFSKASETPRSSQSPAGTQHTAAARQAYAGQDSLVLAYHDRSDGGLFTTIVEMALAARTGVEVDLTPLGDDPVAAMFNEELGAVVQVAEEHYAALVELFASQGFPSAHIHRIGCVGAPVHDTKESLATNITFKHRDQVVYTSSVPLVHQMWTSTSHQMQRLRDNAECADQEYQVLAASQNSGLNYRLTFSPRDDMTTLQSILESPTVASPTFTRPRVGIVREQGVNGHLEMAHAFFSAGFEAVDIHMSDLLAGRITLASMSGLAFCGGFSYGDVLGAASGWALSCLLSKRARTELEHFIQDRKDTFLLGVCNGCQFLSKIKELIPGTENWPTFLRNKSEQFEARFPRVQINPTGSLWHNPRSTEEPTRTSCIFLRGMVGSQLPISSAHGEGRAEFPGATPEARQAAMENCIAQGLIALQFVDNQGEVTERYPANPNGSPRGITGLTTPSGRVLAMMPHPERVTRTSALSWVPPSQAGEWGENSPWFHMFVNARAWVNEMASKE</sequence>
<evidence type="ECO:0000313" key="23">
    <source>
        <dbReference type="EMBL" id="KAJ1967198.1"/>
    </source>
</evidence>
<evidence type="ECO:0000256" key="18">
    <source>
        <dbReference type="SAM" id="MobiDB-lite"/>
    </source>
</evidence>
<comment type="caution">
    <text evidence="23">The sequence shown here is derived from an EMBL/GenBank/DDBJ whole genome shotgun (WGS) entry which is preliminary data.</text>
</comment>
<keyword evidence="7" id="KW-0479">Metal-binding</keyword>
<evidence type="ECO:0000256" key="2">
    <source>
        <dbReference type="ARBA" id="ARBA00004920"/>
    </source>
</evidence>
<dbReference type="SUPFAM" id="SSF82697">
    <property type="entry name" value="PurS-like"/>
    <property type="match status" value="1"/>
</dbReference>
<keyword evidence="6 23" id="KW-0436">Ligase</keyword>
<evidence type="ECO:0000256" key="9">
    <source>
        <dbReference type="ARBA" id="ARBA00022755"/>
    </source>
</evidence>
<dbReference type="CDD" id="cd01740">
    <property type="entry name" value="GATase1_FGAR_AT"/>
    <property type="match status" value="1"/>
</dbReference>
<feature type="domain" description="PurM-like C-terminal" evidence="19">
    <location>
        <begin position="517"/>
        <end position="676"/>
    </location>
</feature>
<feature type="domain" description="FGAR-AT PurM N-terminal-like" evidence="22">
    <location>
        <begin position="754"/>
        <end position="925"/>
    </location>
</feature>
<dbReference type="CDD" id="cd02204">
    <property type="entry name" value="PurL_repeat2"/>
    <property type="match status" value="1"/>
</dbReference>
<evidence type="ECO:0000256" key="11">
    <source>
        <dbReference type="ARBA" id="ARBA00022842"/>
    </source>
</evidence>
<dbReference type="Pfam" id="PF18072">
    <property type="entry name" value="FGAR-AT_linker"/>
    <property type="match status" value="1"/>
</dbReference>
<dbReference type="FunFam" id="3.30.1330.10:FF:000002">
    <property type="entry name" value="Phosphoribosylformylglycinamidine synthase"/>
    <property type="match status" value="1"/>
</dbReference>
<feature type="domain" description="Phosphoribosylformylglycinamidine synthase linker" evidence="20">
    <location>
        <begin position="225"/>
        <end position="287"/>
    </location>
</feature>
<gene>
    <name evidence="23" type="primary">ADE6</name>
    <name evidence="23" type="ORF">IWQ62_002003</name>
</gene>
<dbReference type="Gene3D" id="3.90.650.10">
    <property type="entry name" value="PurM-like C-terminal domain"/>
    <property type="match status" value="2"/>
</dbReference>
<evidence type="ECO:0000256" key="4">
    <source>
        <dbReference type="ARBA" id="ARBA00012747"/>
    </source>
</evidence>
<proteinExistence type="inferred from homology"/>
<keyword evidence="9" id="KW-0658">Purine biosynthesis</keyword>
<dbReference type="SUPFAM" id="SSF52317">
    <property type="entry name" value="Class I glutamine amidotransferase-like"/>
    <property type="match status" value="1"/>
</dbReference>
<feature type="domain" description="Phosphoribosylformylglycinamidine synthase N-terminal" evidence="21">
    <location>
        <begin position="100"/>
        <end position="197"/>
    </location>
</feature>
<dbReference type="Pfam" id="PF18076">
    <property type="entry name" value="FGAR-AT_N"/>
    <property type="match status" value="1"/>
</dbReference>
<keyword evidence="5" id="KW-0963">Cytoplasm</keyword>
<dbReference type="PANTHER" id="PTHR10099:SF1">
    <property type="entry name" value="PHOSPHORIBOSYLFORMYLGLYCINAMIDINE SYNTHASE"/>
    <property type="match status" value="1"/>
</dbReference>
<comment type="pathway">
    <text evidence="2">Purine metabolism; IMP biosynthesis via de novo pathway; 5-amino-1-(5-phospho-D-ribosyl)imidazole from N(2)-formyl-N(1)-(5-phospho-D-ribosyl)glycinamide: step 1/2.</text>
</comment>
<comment type="function">
    <text evidence="16">Phosphoribosylformylglycinamidine synthase involved in the purines biosynthetic pathway. Catalyzes the ATP-dependent conversion of formylglycinamide ribonucleotide (FGAR) and glutamine to yield formylglycinamidine ribonucleotide (FGAM) and glutamate.</text>
</comment>
<dbReference type="SUPFAM" id="SSF109736">
    <property type="entry name" value="FGAM synthase PurL, linker domain"/>
    <property type="match status" value="1"/>
</dbReference>
<dbReference type="InterPro" id="IPR036604">
    <property type="entry name" value="PurS-like_sf"/>
</dbReference>
<comment type="subcellular location">
    <subcellularLocation>
        <location evidence="1">Cytoplasm</location>
    </subcellularLocation>
</comment>
<dbReference type="InterPro" id="IPR010073">
    <property type="entry name" value="PurL_large"/>
</dbReference>
<dbReference type="EC" id="6.3.5.3" evidence="4"/>
<protein>
    <recommendedName>
        <fullName evidence="17">Phosphoribosylformylglycinamidine synthase</fullName>
        <ecNumber evidence="4">6.3.5.3</ecNumber>
    </recommendedName>
    <alternativeName>
        <fullName evidence="14">Formylglycinamide ribonucleotide amidotransferase</fullName>
    </alternativeName>
    <alternativeName>
        <fullName evidence="13">Formylglycinamide ribotide amidotransferase</fullName>
    </alternativeName>
</protein>
<dbReference type="FunFam" id="3.40.50.880:FF:000008">
    <property type="entry name" value="Phosphoribosylformylglycinamidine synthase"/>
    <property type="match status" value="1"/>
</dbReference>
<name>A0A9W8ATQ7_9FUNG</name>
<keyword evidence="24" id="KW-1185">Reference proteome</keyword>
<dbReference type="GO" id="GO:0046872">
    <property type="term" value="F:metal ion binding"/>
    <property type="evidence" value="ECO:0007669"/>
    <property type="project" value="UniProtKB-KW"/>
</dbReference>
<keyword evidence="11" id="KW-0460">Magnesium</keyword>
<dbReference type="NCBIfam" id="NF003672">
    <property type="entry name" value="PRK05297.1"/>
    <property type="match status" value="1"/>
</dbReference>
<dbReference type="GO" id="GO:0004642">
    <property type="term" value="F:phosphoribosylformylglycinamidine synthase activity"/>
    <property type="evidence" value="ECO:0007669"/>
    <property type="project" value="UniProtKB-EC"/>
</dbReference>
<accession>A0A9W8ATQ7</accession>
<feature type="region of interest" description="Disordered" evidence="18">
    <location>
        <begin position="374"/>
        <end position="396"/>
    </location>
</feature>
<dbReference type="FunFam" id="3.90.650.10:FF:000002">
    <property type="entry name" value="Phosphoribosylformylglycinamidine synthase"/>
    <property type="match status" value="1"/>
</dbReference>
<dbReference type="SUPFAM" id="SSF55326">
    <property type="entry name" value="PurM N-terminal domain-like"/>
    <property type="match status" value="2"/>
</dbReference>
<dbReference type="PANTHER" id="PTHR10099">
    <property type="entry name" value="PHOSPHORIBOSYLFORMYLGLYCINAMIDINE SYNTHASE"/>
    <property type="match status" value="1"/>
</dbReference>
<evidence type="ECO:0000256" key="17">
    <source>
        <dbReference type="ARBA" id="ARBA00071729"/>
    </source>
</evidence>
<keyword evidence="10" id="KW-0067">ATP-binding</keyword>
<dbReference type="InterPro" id="IPR040707">
    <property type="entry name" value="FGAR-AT_N"/>
</dbReference>
<keyword evidence="8" id="KW-0547">Nucleotide-binding</keyword>
<dbReference type="InterPro" id="IPR010918">
    <property type="entry name" value="PurM-like_C_dom"/>
</dbReference>
<reference evidence="23" key="1">
    <citation type="submission" date="2022-07" db="EMBL/GenBank/DDBJ databases">
        <title>Phylogenomic reconstructions and comparative analyses of Kickxellomycotina fungi.</title>
        <authorList>
            <person name="Reynolds N.K."/>
            <person name="Stajich J.E."/>
            <person name="Barry K."/>
            <person name="Grigoriev I.V."/>
            <person name="Crous P."/>
            <person name="Smith M.E."/>
        </authorList>
    </citation>
    <scope>NUCLEOTIDE SEQUENCE</scope>
    <source>
        <strain evidence="23">RSA 1196</strain>
    </source>
</reference>
<dbReference type="FunFam" id="3.30.1330.10:FF:000005">
    <property type="entry name" value="Phosphoribosylformylglycinamidine synthase"/>
    <property type="match status" value="1"/>
</dbReference>
<keyword evidence="12" id="KW-0315">Glutamine amidotransferase</keyword>
<dbReference type="Gene3D" id="3.40.50.880">
    <property type="match status" value="1"/>
</dbReference>